<dbReference type="Proteomes" id="UP000823388">
    <property type="component" value="Chromosome 4K"/>
</dbReference>
<evidence type="ECO:0000313" key="2">
    <source>
        <dbReference type="EMBL" id="KAG2610520.1"/>
    </source>
</evidence>
<dbReference type="AlphaFoldDB" id="A0A8T0TI22"/>
<dbReference type="EMBL" id="CM029043">
    <property type="protein sequence ID" value="KAG2610520.1"/>
    <property type="molecule type" value="Genomic_DNA"/>
</dbReference>
<comment type="caution">
    <text evidence="2">The sequence shown here is derived from an EMBL/GenBank/DDBJ whole genome shotgun (WGS) entry which is preliminary data.</text>
</comment>
<keyword evidence="3" id="KW-1185">Reference proteome</keyword>
<sequence length="162" mass="16788">AGSRPRARGLPRGQEEAGAGGVGWAPPPAAARPEALAGGGAASPRRRRRGRSRLGAAVGRRASRPGTLTGAAQPGPTGGGAASPRSRLDCSARCWHGWPQAGPARSSSADERAAWSETGVRRLVPKLKRMIGGMWTRLNTVNLRIDAGLIVVIDPGICWCCN</sequence>
<name>A0A8T0TI22_PANVG</name>
<feature type="compositionally biased region" description="Low complexity" evidence="1">
    <location>
        <begin position="53"/>
        <end position="75"/>
    </location>
</feature>
<feature type="non-terminal residue" evidence="2">
    <location>
        <position position="1"/>
    </location>
</feature>
<feature type="region of interest" description="Disordered" evidence="1">
    <location>
        <begin position="1"/>
        <end position="87"/>
    </location>
</feature>
<accession>A0A8T0TI22</accession>
<protein>
    <submittedName>
        <fullName evidence="2">Uncharacterized protein</fullName>
    </submittedName>
</protein>
<proteinExistence type="predicted"/>
<evidence type="ECO:0000313" key="3">
    <source>
        <dbReference type="Proteomes" id="UP000823388"/>
    </source>
</evidence>
<gene>
    <name evidence="2" type="ORF">PVAP13_4KG176781</name>
</gene>
<evidence type="ECO:0000256" key="1">
    <source>
        <dbReference type="SAM" id="MobiDB-lite"/>
    </source>
</evidence>
<reference evidence="2" key="1">
    <citation type="submission" date="2020-05" db="EMBL/GenBank/DDBJ databases">
        <title>WGS assembly of Panicum virgatum.</title>
        <authorList>
            <person name="Lovell J.T."/>
            <person name="Jenkins J."/>
            <person name="Shu S."/>
            <person name="Juenger T.E."/>
            <person name="Schmutz J."/>
        </authorList>
    </citation>
    <scope>NUCLEOTIDE SEQUENCE</scope>
    <source>
        <strain evidence="2">AP13</strain>
    </source>
</reference>
<organism evidence="2 3">
    <name type="scientific">Panicum virgatum</name>
    <name type="common">Blackwell switchgrass</name>
    <dbReference type="NCBI Taxonomy" id="38727"/>
    <lineage>
        <taxon>Eukaryota</taxon>
        <taxon>Viridiplantae</taxon>
        <taxon>Streptophyta</taxon>
        <taxon>Embryophyta</taxon>
        <taxon>Tracheophyta</taxon>
        <taxon>Spermatophyta</taxon>
        <taxon>Magnoliopsida</taxon>
        <taxon>Liliopsida</taxon>
        <taxon>Poales</taxon>
        <taxon>Poaceae</taxon>
        <taxon>PACMAD clade</taxon>
        <taxon>Panicoideae</taxon>
        <taxon>Panicodae</taxon>
        <taxon>Paniceae</taxon>
        <taxon>Panicinae</taxon>
        <taxon>Panicum</taxon>
        <taxon>Panicum sect. Hiantes</taxon>
    </lineage>
</organism>